<keyword evidence="3" id="KW-1185">Reference proteome</keyword>
<dbReference type="AlphaFoldDB" id="A0A4U5JB94"/>
<evidence type="ECO:0000313" key="3">
    <source>
        <dbReference type="Proteomes" id="UP000308037"/>
    </source>
</evidence>
<protein>
    <submittedName>
        <fullName evidence="2">PHP domain-containing protein</fullName>
    </submittedName>
</protein>
<sequence>MQITELDSITCDLHMHSKYSFDSFMSPNRIIYTAKIRDLSVISVTDHGNMDIYANEFSRENRERILEKHGVFVIPGMEIETNRGDIIGLFLDKEVSGNGFESVVEQIREMDGIVVLPHPYHRDCDPADLLSHIDLIEVVNGRCKSVQNERAGELGDENDVPIIGGSDAHMYWEVGQIRTVLSNEASDSNYDKTALLLDAEREVSGSPLPYLLTHGISFVSGRLKNLVEGTRS</sequence>
<dbReference type="SMART" id="SM00481">
    <property type="entry name" value="POLIIIAc"/>
    <property type="match status" value="1"/>
</dbReference>
<dbReference type="EMBL" id="QKNX01000003">
    <property type="protein sequence ID" value="TKR25456.1"/>
    <property type="molecule type" value="Genomic_DNA"/>
</dbReference>
<evidence type="ECO:0000259" key="1">
    <source>
        <dbReference type="SMART" id="SM00481"/>
    </source>
</evidence>
<dbReference type="InterPro" id="IPR004013">
    <property type="entry name" value="PHP_dom"/>
</dbReference>
<dbReference type="InterPro" id="IPR003141">
    <property type="entry name" value="Pol/His_phosphatase_N"/>
</dbReference>
<dbReference type="InterPro" id="IPR016195">
    <property type="entry name" value="Pol/histidinol_Pase-like"/>
</dbReference>
<accession>A0A4U5JB94</accession>
<proteinExistence type="predicted"/>
<gene>
    <name evidence="2" type="ORF">DM868_08505</name>
</gene>
<name>A0A4U5JB94_9EURY</name>
<evidence type="ECO:0000313" key="2">
    <source>
        <dbReference type="EMBL" id="TKR25456.1"/>
    </source>
</evidence>
<organism evidence="2 3">
    <name type="scientific">Natronomonas salsuginis</name>
    <dbReference type="NCBI Taxonomy" id="2217661"/>
    <lineage>
        <taxon>Archaea</taxon>
        <taxon>Methanobacteriati</taxon>
        <taxon>Methanobacteriota</taxon>
        <taxon>Stenosarchaea group</taxon>
        <taxon>Halobacteria</taxon>
        <taxon>Halobacteriales</taxon>
        <taxon>Natronomonadaceae</taxon>
        <taxon>Natronomonas</taxon>
    </lineage>
</organism>
<dbReference type="SUPFAM" id="SSF89550">
    <property type="entry name" value="PHP domain-like"/>
    <property type="match status" value="1"/>
</dbReference>
<dbReference type="Pfam" id="PF13263">
    <property type="entry name" value="PHP_C"/>
    <property type="match status" value="1"/>
</dbReference>
<dbReference type="PANTHER" id="PTHR42924:SF3">
    <property type="entry name" value="POLYMERASE_HISTIDINOL PHOSPHATASE N-TERMINAL DOMAIN-CONTAINING PROTEIN"/>
    <property type="match status" value="1"/>
</dbReference>
<dbReference type="InterPro" id="IPR052018">
    <property type="entry name" value="PHP_domain"/>
</dbReference>
<dbReference type="GO" id="GO:0035312">
    <property type="term" value="F:5'-3' DNA exonuclease activity"/>
    <property type="evidence" value="ECO:0007669"/>
    <property type="project" value="TreeGrafter"/>
</dbReference>
<reference evidence="2 3" key="1">
    <citation type="submission" date="2019-04" db="EMBL/GenBank/DDBJ databases">
        <title>Natronomonas sp. F20-122 a newhaloarchaeon isolated from a saline saltern of Isla Bacuta, Huelva, Spain.</title>
        <authorList>
            <person name="Duran-Viseras A."/>
            <person name="Sanchez-Porro C."/>
            <person name="Ventosa A."/>
        </authorList>
    </citation>
    <scope>NUCLEOTIDE SEQUENCE [LARGE SCALE GENOMIC DNA]</scope>
    <source>
        <strain evidence="2 3">F20-122</strain>
    </source>
</reference>
<comment type="caution">
    <text evidence="2">The sequence shown here is derived from an EMBL/GenBank/DDBJ whole genome shotgun (WGS) entry which is preliminary data.</text>
</comment>
<dbReference type="Gene3D" id="3.20.20.140">
    <property type="entry name" value="Metal-dependent hydrolases"/>
    <property type="match status" value="1"/>
</dbReference>
<dbReference type="GO" id="GO:0004534">
    <property type="term" value="F:5'-3' RNA exonuclease activity"/>
    <property type="evidence" value="ECO:0007669"/>
    <property type="project" value="TreeGrafter"/>
</dbReference>
<dbReference type="CDD" id="cd07432">
    <property type="entry name" value="PHP_HisPPase"/>
    <property type="match status" value="1"/>
</dbReference>
<feature type="domain" description="Polymerase/histidinol phosphatase N-terminal" evidence="1">
    <location>
        <begin position="11"/>
        <end position="83"/>
    </location>
</feature>
<dbReference type="Proteomes" id="UP000308037">
    <property type="component" value="Unassembled WGS sequence"/>
</dbReference>
<dbReference type="Pfam" id="PF02811">
    <property type="entry name" value="PHP"/>
    <property type="match status" value="1"/>
</dbReference>
<dbReference type="PANTHER" id="PTHR42924">
    <property type="entry name" value="EXONUCLEASE"/>
    <property type="match status" value="1"/>
</dbReference>